<dbReference type="PANTHER" id="PTHR34383:SF3">
    <property type="entry name" value="POLYPHOSPHATE:AMP PHOSPHOTRANSFERASE"/>
    <property type="match status" value="1"/>
</dbReference>
<sequence>MTVRDAFRVVLGSGVELPDPRDRPVGPGKKAKARDELPELGSELDELQERLFAEDGRSLLLVLQGMDTSGKGGTVRHVLGMVNPQGVRYQAFKKPTPAERRQHFLWRVRKVLPAAGQIGVFDRSHYEDVLVPRVLGQLGGAKLAQRYEEINAFERELTDAGTTIVKVFLHISPEEQLERLRGRLNDPAKRWKYTPDDLEARGRWHDYQQAYHGVLKETSTAVAPWYVVPADRKWYRNWAVAGLLLETLREMAPVYPDPGYDVAAQLAALDAAKALP</sequence>
<evidence type="ECO:0000313" key="6">
    <source>
        <dbReference type="Proteomes" id="UP000741013"/>
    </source>
</evidence>
<accession>A0ABS4PST7</accession>
<dbReference type="InterPro" id="IPR016898">
    <property type="entry name" value="Polyphosphate_phosphotransfera"/>
</dbReference>
<evidence type="ECO:0000259" key="4">
    <source>
        <dbReference type="Pfam" id="PF03976"/>
    </source>
</evidence>
<evidence type="ECO:0000256" key="1">
    <source>
        <dbReference type="ARBA" id="ARBA00022679"/>
    </source>
</evidence>
<dbReference type="InterPro" id="IPR027417">
    <property type="entry name" value="P-loop_NTPase"/>
</dbReference>
<keyword evidence="1" id="KW-0808">Transferase</keyword>
<dbReference type="InterPro" id="IPR022488">
    <property type="entry name" value="PPK2-related"/>
</dbReference>
<evidence type="ECO:0000256" key="2">
    <source>
        <dbReference type="ARBA" id="ARBA00022777"/>
    </source>
</evidence>
<dbReference type="Pfam" id="PF03976">
    <property type="entry name" value="PPK2"/>
    <property type="match status" value="1"/>
</dbReference>
<evidence type="ECO:0000256" key="3">
    <source>
        <dbReference type="SAM" id="MobiDB-lite"/>
    </source>
</evidence>
<feature type="region of interest" description="Disordered" evidence="3">
    <location>
        <begin position="15"/>
        <end position="39"/>
    </location>
</feature>
<dbReference type="Gene3D" id="3.40.50.300">
    <property type="entry name" value="P-loop containing nucleotide triphosphate hydrolases"/>
    <property type="match status" value="1"/>
</dbReference>
<reference evidence="5 6" key="1">
    <citation type="submission" date="2021-03" db="EMBL/GenBank/DDBJ databases">
        <title>Sequencing the genomes of 1000 actinobacteria strains.</title>
        <authorList>
            <person name="Klenk H.-P."/>
        </authorList>
    </citation>
    <scope>NUCLEOTIDE SEQUENCE [LARGE SCALE GENOMIC DNA]</scope>
    <source>
        <strain evidence="5 6">DSM 45510</strain>
    </source>
</reference>
<dbReference type="Proteomes" id="UP000741013">
    <property type="component" value="Unassembled WGS sequence"/>
</dbReference>
<dbReference type="InterPro" id="IPR022300">
    <property type="entry name" value="PPK2-rel_1"/>
</dbReference>
<feature type="domain" description="Polyphosphate kinase-2-related" evidence="4">
    <location>
        <begin position="30"/>
        <end position="251"/>
    </location>
</feature>
<dbReference type="PIRSF" id="PIRSF028756">
    <property type="entry name" value="PPK2_prd"/>
    <property type="match status" value="1"/>
</dbReference>
<organism evidence="5 6">
    <name type="scientific">Amycolatopsis magusensis</name>
    <dbReference type="NCBI Taxonomy" id="882444"/>
    <lineage>
        <taxon>Bacteria</taxon>
        <taxon>Bacillati</taxon>
        <taxon>Actinomycetota</taxon>
        <taxon>Actinomycetes</taxon>
        <taxon>Pseudonocardiales</taxon>
        <taxon>Pseudonocardiaceae</taxon>
        <taxon>Amycolatopsis</taxon>
    </lineage>
</organism>
<dbReference type="PANTHER" id="PTHR34383">
    <property type="entry name" value="POLYPHOSPHATE:AMP PHOSPHOTRANSFERASE-RELATED"/>
    <property type="match status" value="1"/>
</dbReference>
<proteinExistence type="predicted"/>
<dbReference type="RefSeq" id="WP_209665794.1">
    <property type="nucleotide sequence ID" value="NZ_JAGGMS010000001.1"/>
</dbReference>
<evidence type="ECO:0000313" key="5">
    <source>
        <dbReference type="EMBL" id="MBP2182497.1"/>
    </source>
</evidence>
<keyword evidence="2" id="KW-0418">Kinase</keyword>
<dbReference type="SUPFAM" id="SSF52540">
    <property type="entry name" value="P-loop containing nucleoside triphosphate hydrolases"/>
    <property type="match status" value="1"/>
</dbReference>
<keyword evidence="6" id="KW-1185">Reference proteome</keyword>
<dbReference type="EMBL" id="JAGGMS010000001">
    <property type="protein sequence ID" value="MBP2182497.1"/>
    <property type="molecule type" value="Genomic_DNA"/>
</dbReference>
<protein>
    <submittedName>
        <fullName evidence="5">PPK2 family polyphosphate:nucleotide phosphotransferase</fullName>
    </submittedName>
</protein>
<name>A0ABS4PST7_9PSEU</name>
<comment type="caution">
    <text evidence="5">The sequence shown here is derived from an EMBL/GenBank/DDBJ whole genome shotgun (WGS) entry which is preliminary data.</text>
</comment>
<gene>
    <name evidence="5" type="ORF">JOM49_004023</name>
</gene>
<dbReference type="NCBIfam" id="TIGR03709">
    <property type="entry name" value="PPK2_rel_1"/>
    <property type="match status" value="1"/>
</dbReference>